<comment type="caution">
    <text evidence="2">The sequence shown here is derived from an EMBL/GenBank/DDBJ whole genome shotgun (WGS) entry which is preliminary data.</text>
</comment>
<accession>A0A836C991</accession>
<evidence type="ECO:0000313" key="2">
    <source>
        <dbReference type="EMBL" id="KAG5176081.1"/>
    </source>
</evidence>
<keyword evidence="1" id="KW-0732">Signal</keyword>
<organism evidence="2 3">
    <name type="scientific">Tribonema minus</name>
    <dbReference type="NCBI Taxonomy" id="303371"/>
    <lineage>
        <taxon>Eukaryota</taxon>
        <taxon>Sar</taxon>
        <taxon>Stramenopiles</taxon>
        <taxon>Ochrophyta</taxon>
        <taxon>PX clade</taxon>
        <taxon>Xanthophyceae</taxon>
        <taxon>Tribonematales</taxon>
        <taxon>Tribonemataceae</taxon>
        <taxon>Tribonema</taxon>
    </lineage>
</organism>
<proteinExistence type="predicted"/>
<evidence type="ECO:0000313" key="3">
    <source>
        <dbReference type="Proteomes" id="UP000664859"/>
    </source>
</evidence>
<evidence type="ECO:0000256" key="1">
    <source>
        <dbReference type="SAM" id="SignalP"/>
    </source>
</evidence>
<gene>
    <name evidence="2" type="ORF">JKP88DRAFT_249757</name>
</gene>
<keyword evidence="3" id="KW-1185">Reference proteome</keyword>
<dbReference type="AlphaFoldDB" id="A0A836C991"/>
<feature type="signal peptide" evidence="1">
    <location>
        <begin position="1"/>
        <end position="19"/>
    </location>
</feature>
<protein>
    <submittedName>
        <fullName evidence="2">Uncharacterized protein</fullName>
    </submittedName>
</protein>
<feature type="chain" id="PRO_5032532053" evidence="1">
    <location>
        <begin position="20"/>
        <end position="170"/>
    </location>
</feature>
<reference evidence="2" key="1">
    <citation type="submission" date="2021-02" db="EMBL/GenBank/DDBJ databases">
        <title>First Annotated Genome of the Yellow-green Alga Tribonema minus.</title>
        <authorList>
            <person name="Mahan K.M."/>
        </authorList>
    </citation>
    <scope>NUCLEOTIDE SEQUENCE</scope>
    <source>
        <strain evidence="2">UTEX B ZZ1240</strain>
    </source>
</reference>
<dbReference type="EMBL" id="JAFCMP010000541">
    <property type="protein sequence ID" value="KAG5176081.1"/>
    <property type="molecule type" value="Genomic_DNA"/>
</dbReference>
<name>A0A836C991_9STRA</name>
<dbReference type="Proteomes" id="UP000664859">
    <property type="component" value="Unassembled WGS sequence"/>
</dbReference>
<sequence length="170" mass="18220">MINALKVAAMSCVLAAAAGDNILNQIKDFGACPDGKLNDCTEPGQPVPLGALRVQRLSHRSPRCARANPASHALRITARALAARSTDFASEWPYAHAYTASGVAGAPFAYQTVMGASSPRCLGTVRLATFSSAADWDSYWLLFRRGSATRDNARVLQDNRLYVANYRSSA</sequence>